<dbReference type="AlphaFoldDB" id="A0A917RUC0"/>
<comment type="caution">
    <text evidence="3">The sequence shown here is derived from an EMBL/GenBank/DDBJ whole genome shotgun (WGS) entry which is preliminary data.</text>
</comment>
<dbReference type="GO" id="GO:0005737">
    <property type="term" value="C:cytoplasm"/>
    <property type="evidence" value="ECO:0007669"/>
    <property type="project" value="UniProtKB-SubCell"/>
</dbReference>
<sequence length="195" mass="21588">MYATTPLRPEFRGEHLPGNRQGGDKFVRYLRVEERDPYRLFAHDGLLYTGEQRPLDTTHTRTLWTPQGGRAVFVMDEYGWFYASPYHLLGEFHHSSLLAGAPVAGAGEISAAGGRVVLVSDHSTHYGPARRFTRQVVDSWRDRGSLSIIWTSSTTARPIPNRADRGCGIPAGYTAAAADVGCRSFADVRSRHPAC</sequence>
<protein>
    <submittedName>
        <fullName evidence="3">Uncharacterized protein</fullName>
    </submittedName>
</protein>
<comment type="subcellular location">
    <subcellularLocation>
        <location evidence="1">Cytoplasm</location>
    </subcellularLocation>
</comment>
<keyword evidence="2" id="KW-0963">Cytoplasm</keyword>
<dbReference type="PANTHER" id="PTHR31250">
    <property type="entry name" value="IQ DOMAIN-CONTAINING PROTEIN IQM3"/>
    <property type="match status" value="1"/>
</dbReference>
<evidence type="ECO:0000313" key="3">
    <source>
        <dbReference type="EMBL" id="GGL32460.1"/>
    </source>
</evidence>
<reference evidence="3" key="2">
    <citation type="submission" date="2020-09" db="EMBL/GenBank/DDBJ databases">
        <authorList>
            <person name="Sun Q."/>
            <person name="Zhou Y."/>
        </authorList>
    </citation>
    <scope>NUCLEOTIDE SEQUENCE</scope>
    <source>
        <strain evidence="3">CGMCC 4.3508</strain>
    </source>
</reference>
<dbReference type="Proteomes" id="UP000638263">
    <property type="component" value="Unassembled WGS sequence"/>
</dbReference>
<dbReference type="PANTHER" id="PTHR31250:SF27">
    <property type="entry name" value="IQ DOMAIN-CONTAINING PROTEIN IQM5"/>
    <property type="match status" value="1"/>
</dbReference>
<dbReference type="EMBL" id="BMMH01000014">
    <property type="protein sequence ID" value="GGL32460.1"/>
    <property type="molecule type" value="Genomic_DNA"/>
</dbReference>
<evidence type="ECO:0000256" key="1">
    <source>
        <dbReference type="ARBA" id="ARBA00004496"/>
    </source>
</evidence>
<organism evidence="3 4">
    <name type="scientific">Nocardia jinanensis</name>
    <dbReference type="NCBI Taxonomy" id="382504"/>
    <lineage>
        <taxon>Bacteria</taxon>
        <taxon>Bacillati</taxon>
        <taxon>Actinomycetota</taxon>
        <taxon>Actinomycetes</taxon>
        <taxon>Mycobacteriales</taxon>
        <taxon>Nocardiaceae</taxon>
        <taxon>Nocardia</taxon>
    </lineage>
</organism>
<dbReference type="InterPro" id="IPR044159">
    <property type="entry name" value="IQM"/>
</dbReference>
<evidence type="ECO:0000256" key="2">
    <source>
        <dbReference type="ARBA" id="ARBA00022490"/>
    </source>
</evidence>
<keyword evidence="4" id="KW-1185">Reference proteome</keyword>
<reference evidence="3" key="1">
    <citation type="journal article" date="2014" name="Int. J. Syst. Evol. Microbiol.">
        <title>Complete genome sequence of Corynebacterium casei LMG S-19264T (=DSM 44701T), isolated from a smear-ripened cheese.</title>
        <authorList>
            <consortium name="US DOE Joint Genome Institute (JGI-PGF)"/>
            <person name="Walter F."/>
            <person name="Albersmeier A."/>
            <person name="Kalinowski J."/>
            <person name="Ruckert C."/>
        </authorList>
    </citation>
    <scope>NUCLEOTIDE SEQUENCE</scope>
    <source>
        <strain evidence="3">CGMCC 4.3508</strain>
    </source>
</reference>
<gene>
    <name evidence="3" type="ORF">GCM10011588_54090</name>
</gene>
<name>A0A917RUC0_9NOCA</name>
<accession>A0A917RUC0</accession>
<evidence type="ECO:0000313" key="4">
    <source>
        <dbReference type="Proteomes" id="UP000638263"/>
    </source>
</evidence>
<proteinExistence type="predicted"/>